<dbReference type="RefSeq" id="WP_244163463.1">
    <property type="nucleotide sequence ID" value="NZ_FNSV01000004.1"/>
</dbReference>
<evidence type="ECO:0000259" key="1">
    <source>
        <dbReference type="Pfam" id="PF14311"/>
    </source>
</evidence>
<reference evidence="3" key="1">
    <citation type="submission" date="2016-10" db="EMBL/GenBank/DDBJ databases">
        <authorList>
            <person name="Varghese N."/>
            <person name="Submissions S."/>
        </authorList>
    </citation>
    <scope>NUCLEOTIDE SEQUENCE [LARGE SCALE GENOMIC DNA]</scope>
    <source>
        <strain evidence="3">DSM 44498</strain>
    </source>
</reference>
<evidence type="ECO:0000313" key="2">
    <source>
        <dbReference type="EMBL" id="SEB33332.1"/>
    </source>
</evidence>
<dbReference type="Proteomes" id="UP000183561">
    <property type="component" value="Unassembled WGS sequence"/>
</dbReference>
<feature type="domain" description="Treble clef zinc finger" evidence="1">
    <location>
        <begin position="10"/>
        <end position="69"/>
    </location>
</feature>
<gene>
    <name evidence="2" type="ORF">SAMN04490239_0702</name>
</gene>
<dbReference type="EMBL" id="FNSV01000004">
    <property type="protein sequence ID" value="SEB33332.1"/>
    <property type="molecule type" value="Genomic_DNA"/>
</dbReference>
<dbReference type="AlphaFoldDB" id="A0A1H4IJ93"/>
<name>A0A1H4IJ93_9NOCA</name>
<sequence>MRLQDEHPELFRQLHPTRNVGVDLDAISNSSHEMLWWRCPVGHEWRETPLQRRSPARWKKGDLYACLYCIAPGAVVHSCGHRRLQPSETTFRVLAHPCERCEVTEHTHLILDAHDESAAAAVRLLDTSPLYALFCSTAADTVEWWDELFPLVEAYFVRMVSVYVAIAAVEHRPTLSSPTSSLLGACMLRILDALPPGCREEMQAAVPDDAGHFRDRYLPGHHKSEIGWALKKLGFDILDTPLGGDIERRVQFCEHQRFTATGELPPVDLADTTVSENPRT</sequence>
<keyword evidence="3" id="KW-1185">Reference proteome</keyword>
<evidence type="ECO:0000313" key="3">
    <source>
        <dbReference type="Proteomes" id="UP000183561"/>
    </source>
</evidence>
<proteinExistence type="predicted"/>
<protein>
    <submittedName>
        <fullName evidence="2">Probable Zinc-ribbon domain-containing protein</fullName>
    </submittedName>
</protein>
<dbReference type="InterPro" id="IPR025487">
    <property type="entry name" value="DUF4379"/>
</dbReference>
<organism evidence="2 3">
    <name type="scientific">Rhodococcus koreensis</name>
    <dbReference type="NCBI Taxonomy" id="99653"/>
    <lineage>
        <taxon>Bacteria</taxon>
        <taxon>Bacillati</taxon>
        <taxon>Actinomycetota</taxon>
        <taxon>Actinomycetes</taxon>
        <taxon>Mycobacteriales</taxon>
        <taxon>Nocardiaceae</taxon>
        <taxon>Rhodococcus</taxon>
    </lineage>
</organism>
<dbReference type="Pfam" id="PF14311">
    <property type="entry name" value="DUF4379"/>
    <property type="match status" value="1"/>
</dbReference>
<accession>A0A1H4IJ93</accession>